<gene>
    <name evidence="9" type="ORF">SAMN04489745_0630</name>
</gene>
<dbReference type="NCBIfam" id="TIGR02937">
    <property type="entry name" value="sigma70-ECF"/>
    <property type="match status" value="1"/>
</dbReference>
<comment type="subunit">
    <text evidence="2">Interacts transiently with the RNA polymerase catalytic core formed by RpoA, RpoB, RpoC and RpoZ (2 alpha, 1 beta, 1 beta' and 1 omega subunit) to form the RNA polymerase holoenzyme that can initiate transcription.</text>
</comment>
<dbReference type="GO" id="GO:0006352">
    <property type="term" value="P:DNA-templated transcription initiation"/>
    <property type="evidence" value="ECO:0007669"/>
    <property type="project" value="InterPro"/>
</dbReference>
<dbReference type="InterPro" id="IPR013249">
    <property type="entry name" value="RNA_pol_sigma70_r4_t2"/>
</dbReference>
<dbReference type="Pfam" id="PF08281">
    <property type="entry name" value="Sigma70_r4_2"/>
    <property type="match status" value="1"/>
</dbReference>
<dbReference type="InterPro" id="IPR013324">
    <property type="entry name" value="RNA_pol_sigma_r3/r4-like"/>
</dbReference>
<organism evidence="9 10">
    <name type="scientific">Arthrobacter woluwensis</name>
    <dbReference type="NCBI Taxonomy" id="156980"/>
    <lineage>
        <taxon>Bacteria</taxon>
        <taxon>Bacillati</taxon>
        <taxon>Actinomycetota</taxon>
        <taxon>Actinomycetes</taxon>
        <taxon>Micrococcales</taxon>
        <taxon>Micrococcaceae</taxon>
        <taxon>Arthrobacter</taxon>
    </lineage>
</organism>
<dbReference type="InterPro" id="IPR013325">
    <property type="entry name" value="RNA_pol_sigma_r2"/>
</dbReference>
<dbReference type="InterPro" id="IPR014284">
    <property type="entry name" value="RNA_pol_sigma-70_dom"/>
</dbReference>
<evidence type="ECO:0000256" key="1">
    <source>
        <dbReference type="ARBA" id="ARBA00010641"/>
    </source>
</evidence>
<dbReference type="InterPro" id="IPR052704">
    <property type="entry name" value="ECF_Sigma-70_Domain"/>
</dbReference>
<evidence type="ECO:0000259" key="7">
    <source>
        <dbReference type="Pfam" id="PF04542"/>
    </source>
</evidence>
<evidence type="ECO:0000256" key="6">
    <source>
        <dbReference type="SAM" id="MobiDB-lite"/>
    </source>
</evidence>
<dbReference type="InterPro" id="IPR007627">
    <property type="entry name" value="RNA_pol_sigma70_r2"/>
</dbReference>
<keyword evidence="5" id="KW-0804">Transcription</keyword>
<protein>
    <submittedName>
        <fullName evidence="9">RNA polymerase, sigma subunit, ECF family</fullName>
    </submittedName>
</protein>
<evidence type="ECO:0000256" key="4">
    <source>
        <dbReference type="ARBA" id="ARBA00023082"/>
    </source>
</evidence>
<evidence type="ECO:0000256" key="5">
    <source>
        <dbReference type="ARBA" id="ARBA00023163"/>
    </source>
</evidence>
<evidence type="ECO:0000256" key="3">
    <source>
        <dbReference type="ARBA" id="ARBA00023015"/>
    </source>
</evidence>
<evidence type="ECO:0000256" key="2">
    <source>
        <dbReference type="ARBA" id="ARBA00011344"/>
    </source>
</evidence>
<keyword evidence="3" id="KW-0805">Transcription regulation</keyword>
<feature type="region of interest" description="Disordered" evidence="6">
    <location>
        <begin position="154"/>
        <end position="187"/>
    </location>
</feature>
<evidence type="ECO:0000313" key="10">
    <source>
        <dbReference type="Proteomes" id="UP000182652"/>
    </source>
</evidence>
<dbReference type="SUPFAM" id="SSF88659">
    <property type="entry name" value="Sigma3 and sigma4 domains of RNA polymerase sigma factors"/>
    <property type="match status" value="1"/>
</dbReference>
<dbReference type="InterPro" id="IPR032710">
    <property type="entry name" value="NTF2-like_dom_sf"/>
</dbReference>
<dbReference type="SUPFAM" id="SSF54427">
    <property type="entry name" value="NTF2-like"/>
    <property type="match status" value="1"/>
</dbReference>
<dbReference type="AlphaFoldDB" id="A0A1H4KHC0"/>
<dbReference type="EMBL" id="FNSN01000003">
    <property type="protein sequence ID" value="SEB57448.1"/>
    <property type="molecule type" value="Genomic_DNA"/>
</dbReference>
<evidence type="ECO:0000259" key="8">
    <source>
        <dbReference type="Pfam" id="PF08281"/>
    </source>
</evidence>
<dbReference type="GO" id="GO:0003677">
    <property type="term" value="F:DNA binding"/>
    <property type="evidence" value="ECO:0007669"/>
    <property type="project" value="InterPro"/>
</dbReference>
<sequence length="299" mass="31768">MESELELATRFDQERPRLLGIAQRILGPSGPLGAEDAVQEAWFRLARLDDDVDNLPAWLTTVVSRICLDALRSHARHEALAETLAGQLDEVTPGPEEQAQLDDSLSVALLVVLDTLSPAERVAFVLHDLFGAPFEEVAAATGRSAAAARQLASRARRRVRGQAGPEPSASSDAAPESPTAEEADGARAPRAVVEAFMTAAKGGDLAALVRLLDPDVVMTSDAAAAAMGSPALKLGRDEVSGFFNGKAKAARFAMLGGEPGLVWQHRGVVQVAFTFQLRDGVIHAVRLIGDREELDRLTA</sequence>
<dbReference type="PANTHER" id="PTHR30173:SF43">
    <property type="entry name" value="ECF RNA POLYMERASE SIGMA FACTOR SIGI-RELATED"/>
    <property type="match status" value="1"/>
</dbReference>
<dbReference type="Gene3D" id="1.10.1740.10">
    <property type="match status" value="1"/>
</dbReference>
<dbReference type="Gene3D" id="3.10.450.50">
    <property type="match status" value="1"/>
</dbReference>
<dbReference type="Pfam" id="PF04542">
    <property type="entry name" value="Sigma70_r2"/>
    <property type="match status" value="1"/>
</dbReference>
<dbReference type="PANTHER" id="PTHR30173">
    <property type="entry name" value="SIGMA 19 FACTOR"/>
    <property type="match status" value="1"/>
</dbReference>
<accession>A0A1H4KHC0</accession>
<dbReference type="STRING" id="156980.SAMN04489745_0630"/>
<name>A0A1H4KHC0_9MICC</name>
<dbReference type="InterPro" id="IPR036388">
    <property type="entry name" value="WH-like_DNA-bd_sf"/>
</dbReference>
<keyword evidence="4" id="KW-0731">Sigma factor</keyword>
<proteinExistence type="inferred from homology"/>
<dbReference type="Proteomes" id="UP000182652">
    <property type="component" value="Unassembled WGS sequence"/>
</dbReference>
<comment type="similarity">
    <text evidence="1">Belongs to the sigma-70 factor family. ECF subfamily.</text>
</comment>
<dbReference type="GO" id="GO:0016987">
    <property type="term" value="F:sigma factor activity"/>
    <property type="evidence" value="ECO:0007669"/>
    <property type="project" value="UniProtKB-KW"/>
</dbReference>
<feature type="domain" description="RNA polymerase sigma-70 region 2" evidence="7">
    <location>
        <begin position="11"/>
        <end position="76"/>
    </location>
</feature>
<feature type="domain" description="RNA polymerase sigma factor 70 region 4 type 2" evidence="8">
    <location>
        <begin position="108"/>
        <end position="158"/>
    </location>
</feature>
<evidence type="ECO:0000313" key="9">
    <source>
        <dbReference type="EMBL" id="SEB57448.1"/>
    </source>
</evidence>
<reference evidence="9 10" key="1">
    <citation type="submission" date="2016-10" db="EMBL/GenBank/DDBJ databases">
        <authorList>
            <person name="de Groot N.N."/>
        </authorList>
    </citation>
    <scope>NUCLEOTIDE SEQUENCE [LARGE SCALE GENOMIC DNA]</scope>
    <source>
        <strain evidence="9 10">DSM 10495</strain>
    </source>
</reference>
<dbReference type="SUPFAM" id="SSF88946">
    <property type="entry name" value="Sigma2 domain of RNA polymerase sigma factors"/>
    <property type="match status" value="1"/>
</dbReference>
<keyword evidence="10" id="KW-1185">Reference proteome</keyword>
<feature type="compositionally biased region" description="Low complexity" evidence="6">
    <location>
        <begin position="161"/>
        <end position="180"/>
    </location>
</feature>
<dbReference type="Gene3D" id="1.10.10.10">
    <property type="entry name" value="Winged helix-like DNA-binding domain superfamily/Winged helix DNA-binding domain"/>
    <property type="match status" value="1"/>
</dbReference>